<dbReference type="InterPro" id="IPR050564">
    <property type="entry name" value="F420-G6PD/mer"/>
</dbReference>
<protein>
    <submittedName>
        <fullName evidence="3">Alkanesulfonate monooxygenase SsuD/methylene tetrahydromethanopterin reductase-like flavin-dependent oxidoreductase (Luciferase family)</fullName>
    </submittedName>
</protein>
<dbReference type="PANTHER" id="PTHR43244">
    <property type="match status" value="1"/>
</dbReference>
<dbReference type="InterPro" id="IPR036661">
    <property type="entry name" value="Luciferase-like_sf"/>
</dbReference>
<organism evidence="3 4">
    <name type="scientific">Labedaea rhizosphaerae</name>
    <dbReference type="NCBI Taxonomy" id="598644"/>
    <lineage>
        <taxon>Bacteria</taxon>
        <taxon>Bacillati</taxon>
        <taxon>Actinomycetota</taxon>
        <taxon>Actinomycetes</taxon>
        <taxon>Pseudonocardiales</taxon>
        <taxon>Pseudonocardiaceae</taxon>
        <taxon>Labedaea</taxon>
    </lineage>
</organism>
<dbReference type="Proteomes" id="UP000295444">
    <property type="component" value="Unassembled WGS sequence"/>
</dbReference>
<sequence length="296" mass="31381">MISLGVSLPIFGGRAGSTIPQPAVLAKRIEDLGFDSVWCGDHLDNGAPLLDSTLSLTAAATATTKIDLCYGVLLIAMRQPALVARQLATLQYLSGNRVVLGVGVGGQWPAEWRAAGADLKGRGERTDRILRMLPDLLSGKETRVVTEPGEPTVTIAPAVPMPPVWVGGRSERAIKRTLEFGHGWIGSMLLPGQLRDLKDRFAELATDRDTPEVGTILFATGDPNGRDAAVDYFTRTYGLDRKLGAKLVLAGPADVLAERIAEYRDAGVTRVVLGSIGPDVLGNYEAFAGAGALLRG</sequence>
<keyword evidence="4" id="KW-1185">Reference proteome</keyword>
<proteinExistence type="predicted"/>
<dbReference type="Gene3D" id="3.20.20.30">
    <property type="entry name" value="Luciferase-like domain"/>
    <property type="match status" value="1"/>
</dbReference>
<dbReference type="SUPFAM" id="SSF51679">
    <property type="entry name" value="Bacterial luciferase-like"/>
    <property type="match status" value="1"/>
</dbReference>
<dbReference type="RefSeq" id="WP_133853728.1">
    <property type="nucleotide sequence ID" value="NZ_SNXZ01000008.1"/>
</dbReference>
<evidence type="ECO:0000256" key="1">
    <source>
        <dbReference type="ARBA" id="ARBA00023002"/>
    </source>
</evidence>
<reference evidence="3 4" key="1">
    <citation type="submission" date="2019-03" db="EMBL/GenBank/DDBJ databases">
        <title>Genomic Encyclopedia of Type Strains, Phase IV (KMG-IV): sequencing the most valuable type-strain genomes for metagenomic binning, comparative biology and taxonomic classification.</title>
        <authorList>
            <person name="Goeker M."/>
        </authorList>
    </citation>
    <scope>NUCLEOTIDE SEQUENCE [LARGE SCALE GENOMIC DNA]</scope>
    <source>
        <strain evidence="3 4">DSM 45361</strain>
    </source>
</reference>
<gene>
    <name evidence="3" type="ORF">EV186_108410</name>
</gene>
<evidence type="ECO:0000313" key="3">
    <source>
        <dbReference type="EMBL" id="TDP92197.1"/>
    </source>
</evidence>
<dbReference type="PANTHER" id="PTHR43244:SF1">
    <property type="entry name" value="5,10-METHYLENETETRAHYDROMETHANOPTERIN REDUCTASE"/>
    <property type="match status" value="1"/>
</dbReference>
<keyword evidence="3" id="KW-0503">Monooxygenase</keyword>
<evidence type="ECO:0000259" key="2">
    <source>
        <dbReference type="Pfam" id="PF00296"/>
    </source>
</evidence>
<dbReference type="OrthoDB" id="3813791at2"/>
<dbReference type="GO" id="GO:0004497">
    <property type="term" value="F:monooxygenase activity"/>
    <property type="evidence" value="ECO:0007669"/>
    <property type="project" value="UniProtKB-KW"/>
</dbReference>
<evidence type="ECO:0000313" key="4">
    <source>
        <dbReference type="Proteomes" id="UP000295444"/>
    </source>
</evidence>
<feature type="domain" description="Luciferase-like" evidence="2">
    <location>
        <begin position="23"/>
        <end position="212"/>
    </location>
</feature>
<keyword evidence="1" id="KW-0560">Oxidoreductase</keyword>
<dbReference type="EMBL" id="SNXZ01000008">
    <property type="protein sequence ID" value="TDP92197.1"/>
    <property type="molecule type" value="Genomic_DNA"/>
</dbReference>
<name>A0A4R6RZW7_LABRH</name>
<dbReference type="InterPro" id="IPR011251">
    <property type="entry name" value="Luciferase-like_dom"/>
</dbReference>
<dbReference type="GO" id="GO:0016705">
    <property type="term" value="F:oxidoreductase activity, acting on paired donors, with incorporation or reduction of molecular oxygen"/>
    <property type="evidence" value="ECO:0007669"/>
    <property type="project" value="InterPro"/>
</dbReference>
<dbReference type="AlphaFoldDB" id="A0A4R6RZW7"/>
<dbReference type="Pfam" id="PF00296">
    <property type="entry name" value="Bac_luciferase"/>
    <property type="match status" value="1"/>
</dbReference>
<accession>A0A4R6RZW7</accession>
<comment type="caution">
    <text evidence="3">The sequence shown here is derived from an EMBL/GenBank/DDBJ whole genome shotgun (WGS) entry which is preliminary data.</text>
</comment>